<evidence type="ECO:0000313" key="2">
    <source>
        <dbReference type="Proteomes" id="UP001154078"/>
    </source>
</evidence>
<dbReference type="OrthoDB" id="2142683at2759"/>
<reference evidence="1" key="1">
    <citation type="submission" date="2021-12" db="EMBL/GenBank/DDBJ databases">
        <authorList>
            <person name="King R."/>
        </authorList>
    </citation>
    <scope>NUCLEOTIDE SEQUENCE</scope>
</reference>
<organism evidence="1 2">
    <name type="scientific">Brassicogethes aeneus</name>
    <name type="common">Rape pollen beetle</name>
    <name type="synonym">Meligethes aeneus</name>
    <dbReference type="NCBI Taxonomy" id="1431903"/>
    <lineage>
        <taxon>Eukaryota</taxon>
        <taxon>Metazoa</taxon>
        <taxon>Ecdysozoa</taxon>
        <taxon>Arthropoda</taxon>
        <taxon>Hexapoda</taxon>
        <taxon>Insecta</taxon>
        <taxon>Pterygota</taxon>
        <taxon>Neoptera</taxon>
        <taxon>Endopterygota</taxon>
        <taxon>Coleoptera</taxon>
        <taxon>Polyphaga</taxon>
        <taxon>Cucujiformia</taxon>
        <taxon>Nitidulidae</taxon>
        <taxon>Meligethinae</taxon>
        <taxon>Brassicogethes</taxon>
    </lineage>
</organism>
<evidence type="ECO:0008006" key="3">
    <source>
        <dbReference type="Google" id="ProtNLM"/>
    </source>
</evidence>
<sequence>MSDDVSVQSHVPSSGLICWAAVAALLRVRRVTFIIQRMDQEGPTIDFVISTTMGEKLSGEFQGHQYPDCGPHIFTSQLKSNEVSLNWTFQASVDYTRPNITFQLKYRYDKYTYQILYTYPIMEDCQLYLREEEAEFGHRDIPHTSDCQVWFPIRESGHGLVIELLKLNVPCSKGYIHFSGLNVTQHQHFRTHKQTQICGKLEELPDSDRHIYFPSSPMSPFMQVHGSPIFSLNYHLVDYCYNVTFVAKNGSFELKPSGELQCTFKIYLPYGNRVAMNLQIGDSTSTGSPETGSSFQDNKNSDSLCNGLLTQLHDGGNTWSHCTIAGDAERQIEMVSRENKVVLKVSVRSGSGGALGLRMTYRAEPVESIVGMCGFGWVALRQFCVSAPEGPRLPWAQAEMECTRRGGHLASIRNQHDQAVVDSLLLNRLVKIYVYLRLF</sequence>
<dbReference type="InterPro" id="IPR016186">
    <property type="entry name" value="C-type_lectin-like/link_sf"/>
</dbReference>
<dbReference type="SUPFAM" id="SSF56436">
    <property type="entry name" value="C-type lectin-like"/>
    <property type="match status" value="1"/>
</dbReference>
<evidence type="ECO:0000313" key="1">
    <source>
        <dbReference type="EMBL" id="CAH0546922.1"/>
    </source>
</evidence>
<dbReference type="EMBL" id="OV121132">
    <property type="protein sequence ID" value="CAH0546922.1"/>
    <property type="molecule type" value="Genomic_DNA"/>
</dbReference>
<name>A0A9P0ANI5_BRAAE</name>
<dbReference type="Proteomes" id="UP001154078">
    <property type="component" value="Chromosome 1"/>
</dbReference>
<accession>A0A9P0ANI5</accession>
<dbReference type="InterPro" id="IPR016187">
    <property type="entry name" value="CTDL_fold"/>
</dbReference>
<dbReference type="CDD" id="cd00037">
    <property type="entry name" value="CLECT"/>
    <property type="match status" value="1"/>
</dbReference>
<proteinExistence type="predicted"/>
<keyword evidence="2" id="KW-1185">Reference proteome</keyword>
<dbReference type="AlphaFoldDB" id="A0A9P0ANI5"/>
<protein>
    <recommendedName>
        <fullName evidence="3">CUB domain-containing protein</fullName>
    </recommendedName>
</protein>
<dbReference type="Gene3D" id="3.10.100.10">
    <property type="entry name" value="Mannose-Binding Protein A, subunit A"/>
    <property type="match status" value="1"/>
</dbReference>
<gene>
    <name evidence="1" type="ORF">MELIAE_LOCUS998</name>
</gene>